<dbReference type="GO" id="GO:0016787">
    <property type="term" value="F:hydrolase activity"/>
    <property type="evidence" value="ECO:0007669"/>
    <property type="project" value="UniProtKB-KW"/>
</dbReference>
<dbReference type="PANTHER" id="PTHR43736">
    <property type="entry name" value="ADP-RIBOSE PYROPHOSPHATASE"/>
    <property type="match status" value="1"/>
</dbReference>
<dbReference type="InterPro" id="IPR000086">
    <property type="entry name" value="NUDIX_hydrolase_dom"/>
</dbReference>
<evidence type="ECO:0000313" key="5">
    <source>
        <dbReference type="Proteomes" id="UP001333818"/>
    </source>
</evidence>
<dbReference type="EMBL" id="JAZBJZ010000144">
    <property type="protein sequence ID" value="MEE3719572.1"/>
    <property type="molecule type" value="Genomic_DNA"/>
</dbReference>
<dbReference type="InterPro" id="IPR015797">
    <property type="entry name" value="NUDIX_hydrolase-like_dom_sf"/>
</dbReference>
<dbReference type="PROSITE" id="PS51462">
    <property type="entry name" value="NUDIX"/>
    <property type="match status" value="1"/>
</dbReference>
<dbReference type="Gene3D" id="3.90.79.10">
    <property type="entry name" value="Nucleoside Triphosphate Pyrophosphohydrolase"/>
    <property type="match status" value="1"/>
</dbReference>
<dbReference type="PROSITE" id="PS00893">
    <property type="entry name" value="NUDIX_BOX"/>
    <property type="match status" value="1"/>
</dbReference>
<sequence>MNNSENKPQKLVAIAILRYQDRFLMQLRDDIPTIVHPGCWSMFGGHIEADETPEFAMQRELLEEIGYAPPKLELVGCYPTEVAKRHVFFAELSVGLEALELHEGWDMDLLTIEDIARGDRYSEKAKQVRPLAVPHQQILLSFFDSSRSNIL</sequence>
<dbReference type="PANTHER" id="PTHR43736:SF1">
    <property type="entry name" value="DIHYDRONEOPTERIN TRIPHOSPHATE DIPHOSPHATASE"/>
    <property type="match status" value="1"/>
</dbReference>
<gene>
    <name evidence="4" type="ORF">V2H45_22780</name>
</gene>
<dbReference type="RefSeq" id="WP_330486008.1">
    <property type="nucleotide sequence ID" value="NZ_JAZBJZ010000144.1"/>
</dbReference>
<comment type="caution">
    <text evidence="4">The sequence shown here is derived from an EMBL/GenBank/DDBJ whole genome shotgun (WGS) entry which is preliminary data.</text>
</comment>
<evidence type="ECO:0000256" key="1">
    <source>
        <dbReference type="ARBA" id="ARBA00005582"/>
    </source>
</evidence>
<reference evidence="4" key="1">
    <citation type="submission" date="2024-01" db="EMBL/GenBank/DDBJ databases">
        <title>Bank of Algae and Cyanobacteria of the Azores (BACA) strain genomes.</title>
        <authorList>
            <person name="Luz R."/>
            <person name="Cordeiro R."/>
            <person name="Fonseca A."/>
            <person name="Goncalves V."/>
        </authorList>
    </citation>
    <scope>NUCLEOTIDE SEQUENCE</scope>
    <source>
        <strain evidence="4">BACA0141</strain>
    </source>
</reference>
<keyword evidence="2 4" id="KW-0378">Hydrolase</keyword>
<dbReference type="AlphaFoldDB" id="A0AAW9PWI1"/>
<name>A0AAW9PWI1_9CYAN</name>
<dbReference type="CDD" id="cd18882">
    <property type="entry name" value="NUDIX_Hydrolase"/>
    <property type="match status" value="1"/>
</dbReference>
<comment type="similarity">
    <text evidence="1">Belongs to the Nudix hydrolase family.</text>
</comment>
<dbReference type="SUPFAM" id="SSF55811">
    <property type="entry name" value="Nudix"/>
    <property type="match status" value="1"/>
</dbReference>
<dbReference type="Proteomes" id="UP001333818">
    <property type="component" value="Unassembled WGS sequence"/>
</dbReference>
<protein>
    <submittedName>
        <fullName evidence="4">NUDIX hydrolase</fullName>
    </submittedName>
</protein>
<dbReference type="Pfam" id="PF00293">
    <property type="entry name" value="NUDIX"/>
    <property type="match status" value="1"/>
</dbReference>
<proteinExistence type="inferred from homology"/>
<organism evidence="4 5">
    <name type="scientific">Tumidithrix elongata BACA0141</name>
    <dbReference type="NCBI Taxonomy" id="2716417"/>
    <lineage>
        <taxon>Bacteria</taxon>
        <taxon>Bacillati</taxon>
        <taxon>Cyanobacteriota</taxon>
        <taxon>Cyanophyceae</taxon>
        <taxon>Pseudanabaenales</taxon>
        <taxon>Pseudanabaenaceae</taxon>
        <taxon>Tumidithrix</taxon>
        <taxon>Tumidithrix elongata</taxon>
    </lineage>
</organism>
<dbReference type="InterPro" id="IPR020084">
    <property type="entry name" value="NUDIX_hydrolase_CS"/>
</dbReference>
<evidence type="ECO:0000313" key="4">
    <source>
        <dbReference type="EMBL" id="MEE3719572.1"/>
    </source>
</evidence>
<feature type="domain" description="Nudix hydrolase" evidence="3">
    <location>
        <begin position="7"/>
        <end position="132"/>
    </location>
</feature>
<evidence type="ECO:0000256" key="2">
    <source>
        <dbReference type="ARBA" id="ARBA00022801"/>
    </source>
</evidence>
<accession>A0AAW9PWI1</accession>
<evidence type="ECO:0000259" key="3">
    <source>
        <dbReference type="PROSITE" id="PS51462"/>
    </source>
</evidence>
<keyword evidence="5" id="KW-1185">Reference proteome</keyword>